<dbReference type="SUPFAM" id="SSF82689">
    <property type="entry name" value="Mechanosensitive channel protein MscS (YggB), C-terminal domain"/>
    <property type="match status" value="1"/>
</dbReference>
<evidence type="ECO:0000256" key="3">
    <source>
        <dbReference type="ARBA" id="ARBA00022475"/>
    </source>
</evidence>
<evidence type="ECO:0000259" key="9">
    <source>
        <dbReference type="Pfam" id="PF21082"/>
    </source>
</evidence>
<organism evidence="12 14">
    <name type="scientific">Alteromonas stellipolaris</name>
    <dbReference type="NCBI Taxonomy" id="233316"/>
    <lineage>
        <taxon>Bacteria</taxon>
        <taxon>Pseudomonadati</taxon>
        <taxon>Pseudomonadota</taxon>
        <taxon>Gammaproteobacteria</taxon>
        <taxon>Alteromonadales</taxon>
        <taxon>Alteromonadaceae</taxon>
        <taxon>Alteromonas/Salinimonas group</taxon>
        <taxon>Alteromonas</taxon>
    </lineage>
</organism>
<evidence type="ECO:0000259" key="10">
    <source>
        <dbReference type="Pfam" id="PF21088"/>
    </source>
</evidence>
<evidence type="ECO:0000313" key="11">
    <source>
        <dbReference type="EMBL" id="AMJ75421.1"/>
    </source>
</evidence>
<dbReference type="PANTHER" id="PTHR30221:SF1">
    <property type="entry name" value="SMALL-CONDUCTANCE MECHANOSENSITIVE CHANNEL"/>
    <property type="match status" value="1"/>
</dbReference>
<evidence type="ECO:0000256" key="5">
    <source>
        <dbReference type="ARBA" id="ARBA00022989"/>
    </source>
</evidence>
<evidence type="ECO:0000313" key="13">
    <source>
        <dbReference type="Proteomes" id="UP000056750"/>
    </source>
</evidence>
<dbReference type="Pfam" id="PF21088">
    <property type="entry name" value="MS_channel_1st"/>
    <property type="match status" value="1"/>
</dbReference>
<gene>
    <name evidence="11" type="ORF">AVL57_16490</name>
    <name evidence="12" type="ORF">Q4527_13735</name>
</gene>
<keyword evidence="4 7" id="KW-0812">Transmembrane</keyword>
<comment type="function">
    <text evidence="7">Mechanosensitive channel that participates in the regulation of osmotic pressure changes within the cell, opening in response to stretch forces in the membrane lipid bilayer, without the need for other proteins. Contributes to normal resistance to hypoosmotic shock. Forms an ion channel of 1.0 nanosiemens conductance with a slight preference for anions.</text>
</comment>
<protein>
    <recommendedName>
        <fullName evidence="7">Small-conductance mechanosensitive channel</fullName>
    </recommendedName>
</protein>
<dbReference type="Proteomes" id="UP000056750">
    <property type="component" value="Chromosome"/>
</dbReference>
<keyword evidence="7" id="KW-0997">Cell inner membrane</keyword>
<dbReference type="RefSeq" id="WP_057789902.1">
    <property type="nucleotide sequence ID" value="NZ_CANLMS010000001.1"/>
</dbReference>
<accession>A0AAW7Z4S5</accession>
<dbReference type="InterPro" id="IPR011066">
    <property type="entry name" value="MscS_channel_C_sf"/>
</dbReference>
<feature type="domain" description="Mechanosensitive ion channel MscS C-terminal" evidence="9">
    <location>
        <begin position="183"/>
        <end position="265"/>
    </location>
</feature>
<dbReference type="InterPro" id="IPR045275">
    <property type="entry name" value="MscS_archaea/bacteria_type"/>
</dbReference>
<evidence type="ECO:0000256" key="2">
    <source>
        <dbReference type="ARBA" id="ARBA00008017"/>
    </source>
</evidence>
<keyword evidence="6 7" id="KW-0472">Membrane</keyword>
<dbReference type="InterPro" id="IPR006685">
    <property type="entry name" value="MscS_channel_2nd"/>
</dbReference>
<dbReference type="InterPro" id="IPR049278">
    <property type="entry name" value="MS_channel_C"/>
</dbReference>
<keyword evidence="7" id="KW-0406">Ion transport</keyword>
<proteinExistence type="inferred from homology"/>
<evidence type="ECO:0000313" key="14">
    <source>
        <dbReference type="Proteomes" id="UP001170717"/>
    </source>
</evidence>
<dbReference type="GO" id="GO:0008381">
    <property type="term" value="F:mechanosensitive monoatomic ion channel activity"/>
    <property type="evidence" value="ECO:0007669"/>
    <property type="project" value="InterPro"/>
</dbReference>
<dbReference type="Gene3D" id="1.10.287.1260">
    <property type="match status" value="1"/>
</dbReference>
<keyword evidence="5 7" id="KW-1133">Transmembrane helix</keyword>
<feature type="transmembrane region" description="Helical" evidence="7">
    <location>
        <begin position="61"/>
        <end position="84"/>
    </location>
</feature>
<dbReference type="InterPro" id="IPR023408">
    <property type="entry name" value="MscS_beta-dom_sf"/>
</dbReference>
<reference evidence="12" key="2">
    <citation type="submission" date="2023-07" db="EMBL/GenBank/DDBJ databases">
        <title>Genome content predicts the carbon catabolic preferences of heterotrophic bacteria.</title>
        <authorList>
            <person name="Gralka M."/>
        </authorList>
    </citation>
    <scope>NUCLEOTIDE SEQUENCE</scope>
    <source>
        <strain evidence="12">F2M12</strain>
    </source>
</reference>
<dbReference type="Gene3D" id="2.30.30.60">
    <property type="match status" value="1"/>
</dbReference>
<evidence type="ECO:0000256" key="6">
    <source>
        <dbReference type="ARBA" id="ARBA00023136"/>
    </source>
</evidence>
<dbReference type="InterPro" id="IPR049142">
    <property type="entry name" value="MS_channel_1st"/>
</dbReference>
<dbReference type="Pfam" id="PF00924">
    <property type="entry name" value="MS_channel_2nd"/>
    <property type="match status" value="1"/>
</dbReference>
<dbReference type="SUPFAM" id="SSF50182">
    <property type="entry name" value="Sm-like ribonucleoproteins"/>
    <property type="match status" value="1"/>
</dbReference>
<comment type="subcellular location">
    <subcellularLocation>
        <location evidence="7">Cell inner membrane</location>
        <topology evidence="7">Multi-pass membrane protein</topology>
    </subcellularLocation>
    <subcellularLocation>
        <location evidence="1">Cell membrane</location>
        <topology evidence="1">Multi-pass membrane protein</topology>
    </subcellularLocation>
</comment>
<dbReference type="Gene3D" id="3.30.70.100">
    <property type="match status" value="1"/>
</dbReference>
<dbReference type="SUPFAM" id="SSF82861">
    <property type="entry name" value="Mechanosensitive channel protein MscS (YggB), transmembrane region"/>
    <property type="match status" value="1"/>
</dbReference>
<dbReference type="InterPro" id="IPR011014">
    <property type="entry name" value="MscS_channel_TM-2"/>
</dbReference>
<comment type="subunit">
    <text evidence="7">Homoheptamer.</text>
</comment>
<evidence type="ECO:0000256" key="4">
    <source>
        <dbReference type="ARBA" id="ARBA00022692"/>
    </source>
</evidence>
<dbReference type="GO" id="GO:0005886">
    <property type="term" value="C:plasma membrane"/>
    <property type="evidence" value="ECO:0007669"/>
    <property type="project" value="UniProtKB-SubCell"/>
</dbReference>
<dbReference type="EMBL" id="CP013926">
    <property type="protein sequence ID" value="AMJ75421.1"/>
    <property type="molecule type" value="Genomic_DNA"/>
</dbReference>
<dbReference type="AlphaFoldDB" id="A0AAW7Z4S5"/>
<evidence type="ECO:0000313" key="12">
    <source>
        <dbReference type="EMBL" id="MDO6578459.1"/>
    </source>
</evidence>
<dbReference type="EMBL" id="JAUOQI010000009">
    <property type="protein sequence ID" value="MDO6578459.1"/>
    <property type="molecule type" value="Genomic_DNA"/>
</dbReference>
<feature type="transmembrane region" description="Helical" evidence="7">
    <location>
        <begin position="90"/>
        <end position="108"/>
    </location>
</feature>
<keyword evidence="7" id="KW-0407">Ion channel</keyword>
<sequence>MEENLSLFSSSDVERYINDYAIPWGINIAMAIVIYVIGRIVVGFILSLFRRLMAKSKYDAMLVDFLEAIISAILMLFVIVASLNQLGVDTTSLVAILGAAGLAIGLSLQDSLKNFAAGVMLLVFKPFKSGDFVEAAGTAGTINKIGIFTTTMTTPDNKEIIVPNGGIYSNNITNYSAKETRRVDMVVGIGYDADLRKAKEILNEMVRADERILSEPAPTVAVSELADSSVNFVVRPWCKASDFWGVKFDFTEQVKLRFDQEGISIPFPQMDVHLHKTDSE</sequence>
<dbReference type="KEGG" id="asq:AVL57_16490"/>
<dbReference type="Proteomes" id="UP001170717">
    <property type="component" value="Unassembled WGS sequence"/>
</dbReference>
<evidence type="ECO:0000256" key="1">
    <source>
        <dbReference type="ARBA" id="ARBA00004651"/>
    </source>
</evidence>
<comment type="caution">
    <text evidence="7">Lacks conserved residue(s) required for the propagation of feature annotation.</text>
</comment>
<dbReference type="Pfam" id="PF21082">
    <property type="entry name" value="MS_channel_3rd"/>
    <property type="match status" value="1"/>
</dbReference>
<keyword evidence="3" id="KW-1003">Cell membrane</keyword>
<reference evidence="11 13" key="1">
    <citation type="submission" date="2015-12" db="EMBL/GenBank/DDBJ databases">
        <title>Intraspecies pangenome expansion in the marine bacterium Alteromonas.</title>
        <authorList>
            <person name="Lopez-Perez M."/>
            <person name="Rodriguez-Valera F."/>
        </authorList>
    </citation>
    <scope>NUCLEOTIDE SEQUENCE [LARGE SCALE GENOMIC DNA]</scope>
    <source>
        <strain evidence="11 13">LMG 21861</strain>
    </source>
</reference>
<dbReference type="InterPro" id="IPR010920">
    <property type="entry name" value="LSM_dom_sf"/>
</dbReference>
<feature type="transmembrane region" description="Helical" evidence="7">
    <location>
        <begin position="20"/>
        <end position="49"/>
    </location>
</feature>
<dbReference type="PANTHER" id="PTHR30221">
    <property type="entry name" value="SMALL-CONDUCTANCE MECHANOSENSITIVE CHANNEL"/>
    <property type="match status" value="1"/>
</dbReference>
<feature type="domain" description="Mechanosensitive ion channel transmembrane helices 2/3" evidence="10">
    <location>
        <begin position="69"/>
        <end position="109"/>
    </location>
</feature>
<comment type="similarity">
    <text evidence="2 7">Belongs to the MscS (TC 1.A.23) family.</text>
</comment>
<feature type="domain" description="Mechanosensitive ion channel MscS" evidence="8">
    <location>
        <begin position="110"/>
        <end position="176"/>
    </location>
</feature>
<keyword evidence="7" id="KW-0813">Transport</keyword>
<keyword evidence="13" id="KW-1185">Reference proteome</keyword>
<name>A0AAW7Z4S5_9ALTE</name>
<evidence type="ECO:0000256" key="7">
    <source>
        <dbReference type="RuleBase" id="RU369025"/>
    </source>
</evidence>
<evidence type="ECO:0000259" key="8">
    <source>
        <dbReference type="Pfam" id="PF00924"/>
    </source>
</evidence>
<dbReference type="GeneID" id="83259311"/>